<keyword evidence="3" id="KW-0067">ATP-binding</keyword>
<dbReference type="SUPFAM" id="SSF56059">
    <property type="entry name" value="Glutathione synthetase ATP-binding domain-like"/>
    <property type="match status" value="1"/>
</dbReference>
<evidence type="ECO:0000313" key="6">
    <source>
        <dbReference type="Proteomes" id="UP000700596"/>
    </source>
</evidence>
<gene>
    <name evidence="5" type="ORF">B0J11DRAFT_541295</name>
</gene>
<evidence type="ECO:0000259" key="4">
    <source>
        <dbReference type="PROSITE" id="PS50975"/>
    </source>
</evidence>
<evidence type="ECO:0000256" key="1">
    <source>
        <dbReference type="ARBA" id="ARBA00010871"/>
    </source>
</evidence>
<dbReference type="AlphaFoldDB" id="A0A9P9D556"/>
<keyword evidence="2" id="KW-0436">Ligase</keyword>
<dbReference type="GO" id="GO:0005524">
    <property type="term" value="F:ATP binding"/>
    <property type="evidence" value="ECO:0007669"/>
    <property type="project" value="UniProtKB-UniRule"/>
</dbReference>
<dbReference type="PANTHER" id="PTHR23132">
    <property type="entry name" value="D-ALANINE--D-ALANINE LIGASE"/>
    <property type="match status" value="1"/>
</dbReference>
<dbReference type="Proteomes" id="UP000700596">
    <property type="component" value="Unassembled WGS sequence"/>
</dbReference>
<keyword evidence="3" id="KW-0547">Nucleotide-binding</keyword>
<keyword evidence="6" id="KW-1185">Reference proteome</keyword>
<accession>A0A9P9D556</accession>
<dbReference type="InterPro" id="IPR011761">
    <property type="entry name" value="ATP-grasp"/>
</dbReference>
<dbReference type="PROSITE" id="PS50975">
    <property type="entry name" value="ATP_GRASP"/>
    <property type="match status" value="1"/>
</dbReference>
<dbReference type="GO" id="GO:0046872">
    <property type="term" value="F:metal ion binding"/>
    <property type="evidence" value="ECO:0007669"/>
    <property type="project" value="InterPro"/>
</dbReference>
<dbReference type="Gene3D" id="3.30.470.20">
    <property type="entry name" value="ATP-grasp fold, B domain"/>
    <property type="match status" value="1"/>
</dbReference>
<name>A0A9P9D556_9PLEO</name>
<reference evidence="5" key="1">
    <citation type="journal article" date="2021" name="Nat. Commun.">
        <title>Genetic determinants of endophytism in the Arabidopsis root mycobiome.</title>
        <authorList>
            <person name="Mesny F."/>
            <person name="Miyauchi S."/>
            <person name="Thiergart T."/>
            <person name="Pickel B."/>
            <person name="Atanasova L."/>
            <person name="Karlsson M."/>
            <person name="Huettel B."/>
            <person name="Barry K.W."/>
            <person name="Haridas S."/>
            <person name="Chen C."/>
            <person name="Bauer D."/>
            <person name="Andreopoulos W."/>
            <person name="Pangilinan J."/>
            <person name="LaButti K."/>
            <person name="Riley R."/>
            <person name="Lipzen A."/>
            <person name="Clum A."/>
            <person name="Drula E."/>
            <person name="Henrissat B."/>
            <person name="Kohler A."/>
            <person name="Grigoriev I.V."/>
            <person name="Martin F.M."/>
            <person name="Hacquard S."/>
        </authorList>
    </citation>
    <scope>NUCLEOTIDE SEQUENCE</scope>
    <source>
        <strain evidence="5">MPI-CAGE-CH-0243</strain>
    </source>
</reference>
<dbReference type="Gene3D" id="3.30.1490.20">
    <property type="entry name" value="ATP-grasp fold, A domain"/>
    <property type="match status" value="1"/>
</dbReference>
<dbReference type="Pfam" id="PF07478">
    <property type="entry name" value="Dala_Dala_lig_C"/>
    <property type="match status" value="1"/>
</dbReference>
<feature type="domain" description="ATP-grasp" evidence="4">
    <location>
        <begin position="190"/>
        <end position="425"/>
    </location>
</feature>
<evidence type="ECO:0000256" key="3">
    <source>
        <dbReference type="PROSITE-ProRule" id="PRU00409"/>
    </source>
</evidence>
<proteinExistence type="inferred from homology"/>
<comment type="caution">
    <text evidence="5">The sequence shown here is derived from an EMBL/GenBank/DDBJ whole genome shotgun (WGS) entry which is preliminary data.</text>
</comment>
<dbReference type="PANTHER" id="PTHR23132:SF23">
    <property type="entry name" value="D-ALANINE--D-ALANINE LIGASE B"/>
    <property type="match status" value="1"/>
</dbReference>
<evidence type="ECO:0000313" key="5">
    <source>
        <dbReference type="EMBL" id="KAH7113775.1"/>
    </source>
</evidence>
<comment type="similarity">
    <text evidence="1">Belongs to the D-alanine--D-alanine ligase family.</text>
</comment>
<dbReference type="GO" id="GO:0008716">
    <property type="term" value="F:D-alanine-D-alanine ligase activity"/>
    <property type="evidence" value="ECO:0007669"/>
    <property type="project" value="InterPro"/>
</dbReference>
<dbReference type="OrthoDB" id="422362at2759"/>
<protein>
    <recommendedName>
        <fullName evidence="4">ATP-grasp domain-containing protein</fullName>
    </recommendedName>
</protein>
<organism evidence="5 6">
    <name type="scientific">Dendryphion nanum</name>
    <dbReference type="NCBI Taxonomy" id="256645"/>
    <lineage>
        <taxon>Eukaryota</taxon>
        <taxon>Fungi</taxon>
        <taxon>Dikarya</taxon>
        <taxon>Ascomycota</taxon>
        <taxon>Pezizomycotina</taxon>
        <taxon>Dothideomycetes</taxon>
        <taxon>Pleosporomycetidae</taxon>
        <taxon>Pleosporales</taxon>
        <taxon>Torulaceae</taxon>
        <taxon>Dendryphion</taxon>
    </lineage>
</organism>
<dbReference type="InterPro" id="IPR013815">
    <property type="entry name" value="ATP_grasp_subdomain_1"/>
</dbReference>
<sequence>MTFYFSTASSFLHPTFLPIYKLLVSLMVCALRSRTRYSLKISLACGYQVCRHSSGMRMRDTKTVKVAVLYQALEPPVIRGVKKPGKPGGYRDSSADIAYTLSQHCQIPILSPQPNPDPSTDDDWCFPDSSSGIISALRAGATHLWANTILFSNHPLQNDSSLDEYQDRVLVIGQPPNLVEAYDDKALVYKILKEQGSFTLPNSITISSPNPELPQDPGLENIRSHVSKASLTYPIIAKPVRGRGSHGVKLCHSEDDLWKHAGYLLRESSTIIFEEYLSGQEATVTVMPPSPKRNEYRSLPVVSRFNHKDGVAPYNGVVAVTANSKVVGEEEEREDEAYSIVKRECEHVARILKVTAPIRIDVRRRREGENEKGEWKGKFAIFDVNVKPNMTGPGRPGRDDQASLTGLAAQSLGWDYARLLEEILSTAMPLGVLRGREVPDTSML</sequence>
<dbReference type="EMBL" id="JAGMWT010000018">
    <property type="protein sequence ID" value="KAH7113775.1"/>
    <property type="molecule type" value="Genomic_DNA"/>
</dbReference>
<dbReference type="InterPro" id="IPR011095">
    <property type="entry name" value="Dala_Dala_lig_C"/>
</dbReference>
<evidence type="ECO:0000256" key="2">
    <source>
        <dbReference type="ARBA" id="ARBA00022598"/>
    </source>
</evidence>